<dbReference type="RefSeq" id="WP_091616912.1">
    <property type="nucleotide sequence ID" value="NZ_FOEF01000004.1"/>
</dbReference>
<proteinExistence type="predicted"/>
<dbReference type="OrthoDB" id="509694at2"/>
<organism evidence="1 2">
    <name type="scientific">Amycolatopsis saalfeldensis</name>
    <dbReference type="NCBI Taxonomy" id="394193"/>
    <lineage>
        <taxon>Bacteria</taxon>
        <taxon>Bacillati</taxon>
        <taxon>Actinomycetota</taxon>
        <taxon>Actinomycetes</taxon>
        <taxon>Pseudonocardiales</taxon>
        <taxon>Pseudonocardiaceae</taxon>
        <taxon>Amycolatopsis</taxon>
    </lineage>
</organism>
<dbReference type="EMBL" id="FOEF01000004">
    <property type="protein sequence ID" value="SEP19448.1"/>
    <property type="molecule type" value="Genomic_DNA"/>
</dbReference>
<dbReference type="AlphaFoldDB" id="A0A1H8VWX6"/>
<protein>
    <submittedName>
        <fullName evidence="1">Uncharacterized protein</fullName>
    </submittedName>
</protein>
<dbReference type="Proteomes" id="UP000198582">
    <property type="component" value="Unassembled WGS sequence"/>
</dbReference>
<sequence>MEDLRTAGDSAAATVARRLLGIRELAATAREPAAARAWDWCRELSAKAATNRAAADGELNELFRHGDPPDGLRGSTEGILVTTTTNPLLDNAVRLLTGMWMPWQGKRFGATGGVNRMPRTAKLPAKLLWPLYSMTDGTDGVLAFDFSAYPDRGKNDPDLSVLAIDYANSGNPRLVIRDIRDELVQLVPGAYLGKILYRLPGDRFMKVGYFALRSPS</sequence>
<evidence type="ECO:0000313" key="1">
    <source>
        <dbReference type="EMBL" id="SEP19448.1"/>
    </source>
</evidence>
<accession>A0A1H8VWX6</accession>
<reference evidence="1 2" key="1">
    <citation type="submission" date="2016-10" db="EMBL/GenBank/DDBJ databases">
        <authorList>
            <person name="de Groot N.N."/>
        </authorList>
    </citation>
    <scope>NUCLEOTIDE SEQUENCE [LARGE SCALE GENOMIC DNA]</scope>
    <source>
        <strain evidence="1 2">DSM 44993</strain>
    </source>
</reference>
<evidence type="ECO:0000313" key="2">
    <source>
        <dbReference type="Proteomes" id="UP000198582"/>
    </source>
</evidence>
<keyword evidence="2" id="KW-1185">Reference proteome</keyword>
<gene>
    <name evidence="1" type="ORF">SAMN04489732_104334</name>
</gene>
<name>A0A1H8VWX6_9PSEU</name>